<evidence type="ECO:0000313" key="2">
    <source>
        <dbReference type="Proteomes" id="UP000188532"/>
    </source>
</evidence>
<accession>A0A1V3WF88</accession>
<gene>
    <name evidence="1" type="ORF">BZL29_7784</name>
</gene>
<sequence length="50" mass="5681">MSLVMQPASRRAVEAFLRQLRQAALVTEAEEPVHRNEPLPRAIWKLLSGL</sequence>
<dbReference type="EMBL" id="MVBN01000011">
    <property type="protein sequence ID" value="OOK65438.1"/>
    <property type="molecule type" value="Genomic_DNA"/>
</dbReference>
<protein>
    <submittedName>
        <fullName evidence="1">Uncharacterized protein</fullName>
    </submittedName>
</protein>
<dbReference type="Proteomes" id="UP000188532">
    <property type="component" value="Unassembled WGS sequence"/>
</dbReference>
<reference evidence="1 2" key="1">
    <citation type="submission" date="2017-02" db="EMBL/GenBank/DDBJ databases">
        <title>Complete genome sequences of Mycobacterium kansasii strains isolated from rhesus macaques.</title>
        <authorList>
            <person name="Panda A."/>
            <person name="Nagaraj S."/>
            <person name="Zhao X."/>
            <person name="Tettelin H."/>
            <person name="Detolla L.J."/>
        </authorList>
    </citation>
    <scope>NUCLEOTIDE SEQUENCE [LARGE SCALE GENOMIC DNA]</scope>
    <source>
        <strain evidence="1 2">11-3469</strain>
    </source>
</reference>
<organism evidence="1 2">
    <name type="scientific">Mycobacterium kansasii</name>
    <dbReference type="NCBI Taxonomy" id="1768"/>
    <lineage>
        <taxon>Bacteria</taxon>
        <taxon>Bacillati</taxon>
        <taxon>Actinomycetota</taxon>
        <taxon>Actinomycetes</taxon>
        <taxon>Mycobacteriales</taxon>
        <taxon>Mycobacteriaceae</taxon>
        <taxon>Mycobacterium</taxon>
    </lineage>
</organism>
<dbReference type="AlphaFoldDB" id="A0A1V3WF88"/>
<proteinExistence type="predicted"/>
<comment type="caution">
    <text evidence="1">The sequence shown here is derived from an EMBL/GenBank/DDBJ whole genome shotgun (WGS) entry which is preliminary data.</text>
</comment>
<name>A0A1V3WF88_MYCKA</name>
<evidence type="ECO:0000313" key="1">
    <source>
        <dbReference type="EMBL" id="OOK65438.1"/>
    </source>
</evidence>